<dbReference type="Gene3D" id="2.40.420.20">
    <property type="match status" value="1"/>
</dbReference>
<dbReference type="InterPro" id="IPR058792">
    <property type="entry name" value="Beta-barrel_RND_2"/>
</dbReference>
<feature type="region of interest" description="Disordered" evidence="2">
    <location>
        <begin position="1"/>
        <end position="24"/>
    </location>
</feature>
<dbReference type="Gene3D" id="2.40.50.100">
    <property type="match status" value="1"/>
</dbReference>
<sequence length="362" mass="38148">MAMGAEGAKAGPPPETVSSSPVQEQTWEGTLQAVGSVTSLKGVSLSNDAAGLVTRINFESGKSVKAGQVLLELDTSVERGQLAQAKARQELALSVANRTRALVSSGSIAQAQLDTDEAGLKGSNTEIETLEAQIQRKIVKAPFSGRLGIRLVNLGQYLSPGTPITVLEAIEQVYVDFTLPQQRLPDVSVGMPVRLSATASSEGDAGAGSSWEGTIAAVDPSVDSSTRQIKLRASLNNKELKLRPGMYVNVTVILPNKGKVVSVPNTAVVHASYGESVFVIEEKKPGSPGAFKSQSGQVIKIARQQFVRKGEARGDFVSILDGIKPGQEVVTAGAFKLRNGSPIVINNDVQAKPQLDPHPENH</sequence>
<name>A0ABZ2KCS7_9BACT</name>
<organism evidence="4 5">
    <name type="scientific">Pendulispora brunnea</name>
    <dbReference type="NCBI Taxonomy" id="2905690"/>
    <lineage>
        <taxon>Bacteria</taxon>
        <taxon>Pseudomonadati</taxon>
        <taxon>Myxococcota</taxon>
        <taxon>Myxococcia</taxon>
        <taxon>Myxococcales</taxon>
        <taxon>Sorangiineae</taxon>
        <taxon>Pendulisporaceae</taxon>
        <taxon>Pendulispora</taxon>
    </lineage>
</organism>
<gene>
    <name evidence="4" type="ORF">LZC95_50760</name>
</gene>
<evidence type="ECO:0000313" key="5">
    <source>
        <dbReference type="Proteomes" id="UP001379533"/>
    </source>
</evidence>
<dbReference type="Proteomes" id="UP001379533">
    <property type="component" value="Chromosome"/>
</dbReference>
<dbReference type="Pfam" id="PF25954">
    <property type="entry name" value="Beta-barrel_RND_2"/>
    <property type="match status" value="1"/>
</dbReference>
<keyword evidence="5" id="KW-1185">Reference proteome</keyword>
<dbReference type="InterPro" id="IPR006143">
    <property type="entry name" value="RND_pump_MFP"/>
</dbReference>
<protein>
    <submittedName>
        <fullName evidence="4">Efflux RND transporter periplasmic adaptor subunit</fullName>
    </submittedName>
</protein>
<evidence type="ECO:0000259" key="3">
    <source>
        <dbReference type="Pfam" id="PF25954"/>
    </source>
</evidence>
<dbReference type="RefSeq" id="WP_394845300.1">
    <property type="nucleotide sequence ID" value="NZ_CP089982.1"/>
</dbReference>
<comment type="similarity">
    <text evidence="1">Belongs to the membrane fusion protein (MFP) (TC 8.A.1) family.</text>
</comment>
<feature type="domain" description="CusB-like beta-barrel" evidence="3">
    <location>
        <begin position="173"/>
        <end position="252"/>
    </location>
</feature>
<proteinExistence type="inferred from homology"/>
<reference evidence="4 5" key="1">
    <citation type="submission" date="2021-12" db="EMBL/GenBank/DDBJ databases">
        <title>Discovery of the Pendulisporaceae a myxobacterial family with distinct sporulation behavior and unique specialized metabolism.</title>
        <authorList>
            <person name="Garcia R."/>
            <person name="Popoff A."/>
            <person name="Bader C.D."/>
            <person name="Loehr J."/>
            <person name="Walesch S."/>
            <person name="Walt C."/>
            <person name="Boldt J."/>
            <person name="Bunk B."/>
            <person name="Haeckl F.J.F.P.J."/>
            <person name="Gunesch A.P."/>
            <person name="Birkelbach J."/>
            <person name="Nuebel U."/>
            <person name="Pietschmann T."/>
            <person name="Bach T."/>
            <person name="Mueller R."/>
        </authorList>
    </citation>
    <scope>NUCLEOTIDE SEQUENCE [LARGE SCALE GENOMIC DNA]</scope>
    <source>
        <strain evidence="4 5">MSr12523</strain>
    </source>
</reference>
<dbReference type="PANTHER" id="PTHR30469">
    <property type="entry name" value="MULTIDRUG RESISTANCE PROTEIN MDTA"/>
    <property type="match status" value="1"/>
</dbReference>
<evidence type="ECO:0000256" key="1">
    <source>
        <dbReference type="ARBA" id="ARBA00009477"/>
    </source>
</evidence>
<dbReference type="Gene3D" id="2.40.30.170">
    <property type="match status" value="1"/>
</dbReference>
<dbReference type="Gene3D" id="1.10.287.470">
    <property type="entry name" value="Helix hairpin bin"/>
    <property type="match status" value="1"/>
</dbReference>
<dbReference type="EMBL" id="CP089982">
    <property type="protein sequence ID" value="WXA94689.1"/>
    <property type="molecule type" value="Genomic_DNA"/>
</dbReference>
<dbReference type="NCBIfam" id="TIGR01730">
    <property type="entry name" value="RND_mfp"/>
    <property type="match status" value="1"/>
</dbReference>
<accession>A0ABZ2KCS7</accession>
<dbReference type="SUPFAM" id="SSF111369">
    <property type="entry name" value="HlyD-like secretion proteins"/>
    <property type="match status" value="1"/>
</dbReference>
<evidence type="ECO:0000256" key="2">
    <source>
        <dbReference type="SAM" id="MobiDB-lite"/>
    </source>
</evidence>
<evidence type="ECO:0000313" key="4">
    <source>
        <dbReference type="EMBL" id="WXA94689.1"/>
    </source>
</evidence>
<dbReference type="PANTHER" id="PTHR30469:SF11">
    <property type="entry name" value="BLL4320 PROTEIN"/>
    <property type="match status" value="1"/>
</dbReference>